<protein>
    <recommendedName>
        <fullName evidence="1">DUF2169 domain-containing protein</fullName>
    </recommendedName>
</protein>
<dbReference type="AlphaFoldDB" id="A0A444J8E6"/>
<dbReference type="EMBL" id="MTKR01000264">
    <property type="protein sequence ID" value="RWX49329.1"/>
    <property type="molecule type" value="Genomic_DNA"/>
</dbReference>
<feature type="non-terminal residue" evidence="2">
    <location>
        <position position="83"/>
    </location>
</feature>
<evidence type="ECO:0000259" key="1">
    <source>
        <dbReference type="Pfam" id="PF09937"/>
    </source>
</evidence>
<dbReference type="InterPro" id="IPR018683">
    <property type="entry name" value="DUF2169"/>
</dbReference>
<feature type="domain" description="DUF2169" evidence="1">
    <location>
        <begin position="26"/>
        <end position="83"/>
    </location>
</feature>
<evidence type="ECO:0000313" key="2">
    <source>
        <dbReference type="EMBL" id="RWX49329.1"/>
    </source>
</evidence>
<evidence type="ECO:0000313" key="3">
    <source>
        <dbReference type="Proteomes" id="UP000287615"/>
    </source>
</evidence>
<reference evidence="2 3" key="1">
    <citation type="submission" date="2017-01" db="EMBL/GenBank/DDBJ databases">
        <title>The cable genome- insights into the physiology and evolution of filamentous bacteria capable of sulfide oxidation via long distance electron transfer.</title>
        <authorList>
            <person name="Schreiber L."/>
            <person name="Bjerg J.T."/>
            <person name="Boggild A."/>
            <person name="Van De Vossenberg J."/>
            <person name="Meysman F."/>
            <person name="Nielsen L.P."/>
            <person name="Schramm A."/>
            <person name="Kjeldsen K.U."/>
        </authorList>
    </citation>
    <scope>NUCLEOTIDE SEQUENCE [LARGE SCALE GENOMIC DNA]</scope>
    <source>
        <strain evidence="2">A3</strain>
    </source>
</reference>
<sequence>MTMEIINKTGVTIAPFVGRMNFPGHTLTLIVKGTFDLKHGDTATVSEEQLYPTGDEFDPNDKQQQSVRYESDFAYYKPKADLL</sequence>
<dbReference type="Pfam" id="PF09937">
    <property type="entry name" value="DUF2169"/>
    <property type="match status" value="1"/>
</dbReference>
<organism evidence="2 3">
    <name type="scientific">Candidatus Electrothrix marina</name>
    <dbReference type="NCBI Taxonomy" id="1859130"/>
    <lineage>
        <taxon>Bacteria</taxon>
        <taxon>Pseudomonadati</taxon>
        <taxon>Thermodesulfobacteriota</taxon>
        <taxon>Desulfobulbia</taxon>
        <taxon>Desulfobulbales</taxon>
        <taxon>Desulfobulbaceae</taxon>
        <taxon>Candidatus Electrothrix</taxon>
    </lineage>
</organism>
<proteinExistence type="predicted"/>
<dbReference type="Proteomes" id="UP000287615">
    <property type="component" value="Unassembled WGS sequence"/>
</dbReference>
<comment type="caution">
    <text evidence="2">The sequence shown here is derived from an EMBL/GenBank/DDBJ whole genome shotgun (WGS) entry which is preliminary data.</text>
</comment>
<name>A0A444J8E6_9BACT</name>
<accession>A0A444J8E6</accession>
<gene>
    <name evidence="2" type="ORF">VU00_12641</name>
</gene>